<gene>
    <name evidence="7" type="ORF">HNR50_001810</name>
</gene>
<comment type="caution">
    <text evidence="7">The sequence shown here is derived from an EMBL/GenBank/DDBJ whole genome shotgun (WGS) entry which is preliminary data.</text>
</comment>
<keyword evidence="5" id="KW-0804">Transcription</keyword>
<sequence length="515" mass="57288">MSTCDKCNHLSLFIKISSAITPGEDLKELLPVLMDLLGEDMSINRGMVTILNRKTSEIIATSSYGMSEDEKARGIYQLGEGITGKVVETGEPIVIENTDNDPLFLNRTGSSRKGENNGFLCVPVKTTNEVIGSLSIDKSYSIKEAIQDDLKILTIISTMISRAVRLHQALHEEQQLVWENEELQARLARGLKNPGNIIGNSRIMRNMYDLIDKISGASSTVLITGESGSGKELVARAIHFSGNRADRPYIPFNCAALPESLLESELFGHTKGAFTGAFAEKDGKFQAADGGTIFLDEIGEMSMTAQSKLLRVLQEKEVEKVGTNSPVKIDVRVVAATNRDLMELVDEGLFRLDLYYRLNVFPINVPPLRMRKTDIPLLVDTFIEKYSSITNNKVKRISTPAIDMLMSYHWPGNVRELENCIERAVILAEDEVIHSYHLPPSLQTIGKVPSGETGRLQSQLDILEYELVIEELKRTAGNIKEAAANLGITYRQFGLRLDKYKINIDKYKKQGVYNG</sequence>
<evidence type="ECO:0000256" key="3">
    <source>
        <dbReference type="ARBA" id="ARBA00023015"/>
    </source>
</evidence>
<accession>A0A841RCM6</accession>
<dbReference type="Gene3D" id="3.30.450.40">
    <property type="match status" value="1"/>
</dbReference>
<dbReference type="PROSITE" id="PS50045">
    <property type="entry name" value="SIGMA54_INTERACT_4"/>
    <property type="match status" value="1"/>
</dbReference>
<dbReference type="InterPro" id="IPR029016">
    <property type="entry name" value="GAF-like_dom_sf"/>
</dbReference>
<dbReference type="SUPFAM" id="SSF55781">
    <property type="entry name" value="GAF domain-like"/>
    <property type="match status" value="1"/>
</dbReference>
<dbReference type="InterPro" id="IPR025944">
    <property type="entry name" value="Sigma_54_int_dom_CS"/>
</dbReference>
<dbReference type="EMBL" id="JACHGJ010000002">
    <property type="protein sequence ID" value="MBB6480152.1"/>
    <property type="molecule type" value="Genomic_DNA"/>
</dbReference>
<dbReference type="Gene3D" id="3.40.50.300">
    <property type="entry name" value="P-loop containing nucleotide triphosphate hydrolases"/>
    <property type="match status" value="1"/>
</dbReference>
<dbReference type="CDD" id="cd00009">
    <property type="entry name" value="AAA"/>
    <property type="match status" value="1"/>
</dbReference>
<dbReference type="Pfam" id="PF25601">
    <property type="entry name" value="AAA_lid_14"/>
    <property type="match status" value="1"/>
</dbReference>
<keyword evidence="8" id="KW-1185">Reference proteome</keyword>
<dbReference type="InterPro" id="IPR009057">
    <property type="entry name" value="Homeodomain-like_sf"/>
</dbReference>
<dbReference type="Pfam" id="PF02954">
    <property type="entry name" value="HTH_8"/>
    <property type="match status" value="1"/>
</dbReference>
<keyword evidence="1" id="KW-0547">Nucleotide-binding</keyword>
<dbReference type="SMART" id="SM00065">
    <property type="entry name" value="GAF"/>
    <property type="match status" value="1"/>
</dbReference>
<keyword evidence="4" id="KW-0238">DNA-binding</keyword>
<dbReference type="InterPro" id="IPR002078">
    <property type="entry name" value="Sigma_54_int"/>
</dbReference>
<dbReference type="GO" id="GO:0005524">
    <property type="term" value="F:ATP binding"/>
    <property type="evidence" value="ECO:0007669"/>
    <property type="project" value="UniProtKB-KW"/>
</dbReference>
<evidence type="ECO:0000259" key="6">
    <source>
        <dbReference type="PROSITE" id="PS50045"/>
    </source>
</evidence>
<name>A0A841RCM6_9SPIO</name>
<feature type="domain" description="Sigma-54 factor interaction" evidence="6">
    <location>
        <begin position="197"/>
        <end position="426"/>
    </location>
</feature>
<dbReference type="InterPro" id="IPR003018">
    <property type="entry name" value="GAF"/>
</dbReference>
<evidence type="ECO:0000256" key="1">
    <source>
        <dbReference type="ARBA" id="ARBA00022741"/>
    </source>
</evidence>
<proteinExistence type="predicted"/>
<dbReference type="Gene3D" id="1.10.8.60">
    <property type="match status" value="1"/>
</dbReference>
<dbReference type="PRINTS" id="PR01590">
    <property type="entry name" value="HTHFIS"/>
</dbReference>
<protein>
    <submittedName>
        <fullName evidence="7">Nif-specific regulatory protein</fullName>
    </submittedName>
</protein>
<dbReference type="PROSITE" id="PS00688">
    <property type="entry name" value="SIGMA54_INTERACT_3"/>
    <property type="match status" value="1"/>
</dbReference>
<dbReference type="PROSITE" id="PS00675">
    <property type="entry name" value="SIGMA54_INTERACT_1"/>
    <property type="match status" value="1"/>
</dbReference>
<dbReference type="SUPFAM" id="SSF52540">
    <property type="entry name" value="P-loop containing nucleoside triphosphate hydrolases"/>
    <property type="match status" value="1"/>
</dbReference>
<dbReference type="SMART" id="SM00382">
    <property type="entry name" value="AAA"/>
    <property type="match status" value="1"/>
</dbReference>
<organism evidence="7 8">
    <name type="scientific">Spirochaeta isovalerica</name>
    <dbReference type="NCBI Taxonomy" id="150"/>
    <lineage>
        <taxon>Bacteria</taxon>
        <taxon>Pseudomonadati</taxon>
        <taxon>Spirochaetota</taxon>
        <taxon>Spirochaetia</taxon>
        <taxon>Spirochaetales</taxon>
        <taxon>Spirochaetaceae</taxon>
        <taxon>Spirochaeta</taxon>
    </lineage>
</organism>
<dbReference type="PANTHER" id="PTHR32071">
    <property type="entry name" value="TRANSCRIPTIONAL REGULATORY PROTEIN"/>
    <property type="match status" value="1"/>
</dbReference>
<dbReference type="FunFam" id="3.40.50.300:FF:000006">
    <property type="entry name" value="DNA-binding transcriptional regulator NtrC"/>
    <property type="match status" value="1"/>
</dbReference>
<dbReference type="GO" id="GO:0006355">
    <property type="term" value="P:regulation of DNA-templated transcription"/>
    <property type="evidence" value="ECO:0007669"/>
    <property type="project" value="InterPro"/>
</dbReference>
<dbReference type="Gene3D" id="1.10.10.60">
    <property type="entry name" value="Homeodomain-like"/>
    <property type="match status" value="1"/>
</dbReference>
<dbReference type="InterPro" id="IPR025943">
    <property type="entry name" value="Sigma_54_int_dom_ATP-bd_2"/>
</dbReference>
<keyword evidence="3" id="KW-0805">Transcription regulation</keyword>
<reference evidence="7 8" key="1">
    <citation type="submission" date="2020-08" db="EMBL/GenBank/DDBJ databases">
        <title>Genomic Encyclopedia of Type Strains, Phase IV (KMG-IV): sequencing the most valuable type-strain genomes for metagenomic binning, comparative biology and taxonomic classification.</title>
        <authorList>
            <person name="Goeker M."/>
        </authorList>
    </citation>
    <scope>NUCLEOTIDE SEQUENCE [LARGE SCALE GENOMIC DNA]</scope>
    <source>
        <strain evidence="7 8">DSM 2461</strain>
    </source>
</reference>
<evidence type="ECO:0000256" key="4">
    <source>
        <dbReference type="ARBA" id="ARBA00023125"/>
    </source>
</evidence>
<evidence type="ECO:0000256" key="5">
    <source>
        <dbReference type="ARBA" id="ARBA00023163"/>
    </source>
</evidence>
<dbReference type="InterPro" id="IPR025662">
    <property type="entry name" value="Sigma_54_int_dom_ATP-bd_1"/>
</dbReference>
<dbReference type="Pfam" id="PF01590">
    <property type="entry name" value="GAF"/>
    <property type="match status" value="1"/>
</dbReference>
<dbReference type="AlphaFoldDB" id="A0A841RCM6"/>
<dbReference type="Pfam" id="PF00158">
    <property type="entry name" value="Sigma54_activat"/>
    <property type="match status" value="1"/>
</dbReference>
<evidence type="ECO:0000313" key="7">
    <source>
        <dbReference type="EMBL" id="MBB6480152.1"/>
    </source>
</evidence>
<dbReference type="GO" id="GO:0043565">
    <property type="term" value="F:sequence-specific DNA binding"/>
    <property type="evidence" value="ECO:0007669"/>
    <property type="project" value="InterPro"/>
</dbReference>
<dbReference type="RefSeq" id="WP_184746018.1">
    <property type="nucleotide sequence ID" value="NZ_JACHGJ010000002.1"/>
</dbReference>
<evidence type="ECO:0000256" key="2">
    <source>
        <dbReference type="ARBA" id="ARBA00022840"/>
    </source>
</evidence>
<dbReference type="InterPro" id="IPR058031">
    <property type="entry name" value="AAA_lid_NorR"/>
</dbReference>
<evidence type="ECO:0000313" key="8">
    <source>
        <dbReference type="Proteomes" id="UP000587760"/>
    </source>
</evidence>
<keyword evidence="2" id="KW-0067">ATP-binding</keyword>
<dbReference type="SUPFAM" id="SSF46689">
    <property type="entry name" value="Homeodomain-like"/>
    <property type="match status" value="1"/>
</dbReference>
<dbReference type="Proteomes" id="UP000587760">
    <property type="component" value="Unassembled WGS sequence"/>
</dbReference>
<dbReference type="InterPro" id="IPR002197">
    <property type="entry name" value="HTH_Fis"/>
</dbReference>
<dbReference type="InterPro" id="IPR003593">
    <property type="entry name" value="AAA+_ATPase"/>
</dbReference>
<dbReference type="PROSITE" id="PS00676">
    <property type="entry name" value="SIGMA54_INTERACT_2"/>
    <property type="match status" value="1"/>
</dbReference>
<dbReference type="InterPro" id="IPR027417">
    <property type="entry name" value="P-loop_NTPase"/>
</dbReference>